<comment type="similarity">
    <text evidence="1 5">Belongs to the metallo-dependent hydrolases superfamily. CpsB/CapC family.</text>
</comment>
<dbReference type="Pfam" id="PF19567">
    <property type="entry name" value="CpsB_CapC"/>
    <property type="match status" value="1"/>
</dbReference>
<evidence type="ECO:0000256" key="3">
    <source>
        <dbReference type="ARBA" id="ARBA00022912"/>
    </source>
</evidence>
<name>A0A7Z0X226_9BACI</name>
<dbReference type="InterPro" id="IPR016195">
    <property type="entry name" value="Pol/histidinol_Pase-like"/>
</dbReference>
<comment type="catalytic activity">
    <reaction evidence="4 5">
        <text>O-phospho-L-tyrosyl-[protein] + H2O = L-tyrosyl-[protein] + phosphate</text>
        <dbReference type="Rhea" id="RHEA:10684"/>
        <dbReference type="Rhea" id="RHEA-COMP:10136"/>
        <dbReference type="Rhea" id="RHEA-COMP:20101"/>
        <dbReference type="ChEBI" id="CHEBI:15377"/>
        <dbReference type="ChEBI" id="CHEBI:43474"/>
        <dbReference type="ChEBI" id="CHEBI:46858"/>
        <dbReference type="ChEBI" id="CHEBI:61978"/>
        <dbReference type="EC" id="3.1.3.48"/>
    </reaction>
</comment>
<gene>
    <name evidence="6" type="ORF">B4121_0437</name>
</gene>
<dbReference type="SUPFAM" id="SSF89550">
    <property type="entry name" value="PHP domain-like"/>
    <property type="match status" value="1"/>
</dbReference>
<proteinExistence type="inferred from homology"/>
<dbReference type="GO" id="GO:0030145">
    <property type="term" value="F:manganese ion binding"/>
    <property type="evidence" value="ECO:0007669"/>
    <property type="project" value="UniProtKB-UniRule"/>
</dbReference>
<accession>A0A7Z0X226</accession>
<dbReference type="PIRSF" id="PIRSF016557">
    <property type="entry name" value="Caps_synth_CpsB"/>
    <property type="match status" value="1"/>
</dbReference>
<dbReference type="InterPro" id="IPR016667">
    <property type="entry name" value="Caps_polysacc_synth_CpsB/CapC"/>
</dbReference>
<evidence type="ECO:0000256" key="2">
    <source>
        <dbReference type="ARBA" id="ARBA00022801"/>
    </source>
</evidence>
<dbReference type="RefSeq" id="WP_023857145.1">
    <property type="nucleotide sequence ID" value="NZ_AP023088.1"/>
</dbReference>
<evidence type="ECO:0000313" key="7">
    <source>
        <dbReference type="Proteomes" id="UP000185604"/>
    </source>
</evidence>
<comment type="caution">
    <text evidence="6">The sequence shown here is derived from an EMBL/GenBank/DDBJ whole genome shotgun (WGS) entry which is preliminary data.</text>
</comment>
<dbReference type="PANTHER" id="PTHR39181:SF1">
    <property type="entry name" value="TYROSINE-PROTEIN PHOSPHATASE YWQE"/>
    <property type="match status" value="1"/>
</dbReference>
<dbReference type="EMBL" id="LKPO01000001">
    <property type="protein sequence ID" value="OLF98910.1"/>
    <property type="molecule type" value="Genomic_DNA"/>
</dbReference>
<reference evidence="6 7" key="1">
    <citation type="journal article" date="2016" name="Front. Microbiol.">
        <title>High-Level Heat Resistance of Spores of Bacillus amyloliquefaciens and Bacillus licheniformis Results from the Presence of a spoVA Operon in a Tn1546 Transposon.</title>
        <authorList>
            <person name="Berendsen E.M."/>
            <person name="Koning R.A."/>
            <person name="Boekhorst J."/>
            <person name="de Jong A."/>
            <person name="Kuipers O.P."/>
            <person name="Wells-Bennik M.H."/>
        </authorList>
    </citation>
    <scope>NUCLEOTIDE SEQUENCE [LARGE SCALE GENOMIC DNA]</scope>
    <source>
        <strain evidence="6 7">B4121</strain>
    </source>
</reference>
<dbReference type="Gene3D" id="3.20.20.140">
    <property type="entry name" value="Metal-dependent hydrolases"/>
    <property type="match status" value="1"/>
</dbReference>
<dbReference type="EC" id="3.1.3.48" evidence="5"/>
<sequence length="250" mass="28413">MIDIHCHILADIDDGAACMYDSIEMAKQAARQGIHTIIATPHHRNGVYEHQKEAILAAVSSLKTRVQKENIPVLIAPGQEIRLYGELKRDLERGRLLSLAGTKYLLIELPYHHVPRYAEKLLFDLQLNGYIPIIAHPERNLELMENPDLLYRLVKNGACAQLTCSSLTGRFGRSVKRLARRFLEANLVHFIASDAHNLTSRSFFFDAVESDYGSDFLYVFTKNAGLLLENREIHKETPRPVKKKKLMGLL</sequence>
<evidence type="ECO:0000256" key="4">
    <source>
        <dbReference type="ARBA" id="ARBA00051722"/>
    </source>
</evidence>
<evidence type="ECO:0000256" key="5">
    <source>
        <dbReference type="PIRNR" id="PIRNR016557"/>
    </source>
</evidence>
<keyword evidence="3 5" id="KW-0904">Protein phosphatase</keyword>
<keyword evidence="2 5" id="KW-0378">Hydrolase</keyword>
<organism evidence="6 7">
    <name type="scientific">Bacillus paralicheniformis</name>
    <dbReference type="NCBI Taxonomy" id="1648923"/>
    <lineage>
        <taxon>Bacteria</taxon>
        <taxon>Bacillati</taxon>
        <taxon>Bacillota</taxon>
        <taxon>Bacilli</taxon>
        <taxon>Bacillales</taxon>
        <taxon>Bacillaceae</taxon>
        <taxon>Bacillus</taxon>
    </lineage>
</organism>
<evidence type="ECO:0000256" key="1">
    <source>
        <dbReference type="ARBA" id="ARBA00005750"/>
    </source>
</evidence>
<dbReference type="AlphaFoldDB" id="A0A7Z0X226"/>
<protein>
    <recommendedName>
        <fullName evidence="5">Tyrosine-protein phosphatase</fullName>
        <ecNumber evidence="5">3.1.3.48</ecNumber>
    </recommendedName>
</protein>
<dbReference type="PANTHER" id="PTHR39181">
    <property type="entry name" value="TYROSINE-PROTEIN PHOSPHATASE YWQE"/>
    <property type="match status" value="1"/>
</dbReference>
<dbReference type="Proteomes" id="UP000185604">
    <property type="component" value="Unassembled WGS sequence"/>
</dbReference>
<dbReference type="GO" id="GO:0004725">
    <property type="term" value="F:protein tyrosine phosphatase activity"/>
    <property type="evidence" value="ECO:0007669"/>
    <property type="project" value="UniProtKB-UniRule"/>
</dbReference>
<evidence type="ECO:0000313" key="6">
    <source>
        <dbReference type="EMBL" id="OLF98910.1"/>
    </source>
</evidence>